<accession>A0ABT7UX97</accession>
<reference evidence="2" key="1">
    <citation type="submission" date="2023-06" db="EMBL/GenBank/DDBJ databases">
        <title>Identification and characterization of horizontal gene transfer across gut microbiota members of farm animals based on homology search.</title>
        <authorList>
            <person name="Zeman M."/>
            <person name="Kubasova T."/>
            <person name="Jahodarova E."/>
            <person name="Nykrynova M."/>
            <person name="Rychlik I."/>
        </authorList>
    </citation>
    <scope>NUCLEOTIDE SEQUENCE [LARGE SCALE GENOMIC DNA]</scope>
    <source>
        <strain evidence="2">161_Gplus</strain>
    </source>
</reference>
<sequence length="82" mass="9529">MHEETKLKIAEFRYNDNAYFAPHDVLIHNYAVVAAGEALNPNNEIDQYSWVPVDEVLDQIMPHSLAKSFVEEWFEKEHLGGR</sequence>
<reference evidence="1 2" key="2">
    <citation type="submission" date="2023-06" db="EMBL/GenBank/DDBJ databases">
        <authorList>
            <person name="Zeman M."/>
            <person name="Kubasova T."/>
            <person name="Jahodarova E."/>
            <person name="Nykrynova M."/>
            <person name="Rychlik I."/>
        </authorList>
    </citation>
    <scope>NUCLEOTIDE SEQUENCE [LARGE SCALE GENOMIC DNA]</scope>
    <source>
        <strain evidence="1 2">161_Gplus</strain>
    </source>
</reference>
<dbReference type="EMBL" id="JAUDDW010000010">
    <property type="protein sequence ID" value="MDM8266336.1"/>
    <property type="molecule type" value="Genomic_DNA"/>
</dbReference>
<dbReference type="RefSeq" id="WP_289577185.1">
    <property type="nucleotide sequence ID" value="NZ_JAUDDW010000010.1"/>
</dbReference>
<dbReference type="InterPro" id="IPR015797">
    <property type="entry name" value="NUDIX_hydrolase-like_dom_sf"/>
</dbReference>
<evidence type="ECO:0000313" key="2">
    <source>
        <dbReference type="Proteomes" id="UP001529343"/>
    </source>
</evidence>
<organism evidence="1 2">
    <name type="scientific">Limosilactobacillus pontis</name>
    <dbReference type="NCBI Taxonomy" id="35787"/>
    <lineage>
        <taxon>Bacteria</taxon>
        <taxon>Bacillati</taxon>
        <taxon>Bacillota</taxon>
        <taxon>Bacilli</taxon>
        <taxon>Lactobacillales</taxon>
        <taxon>Lactobacillaceae</taxon>
        <taxon>Limosilactobacillus</taxon>
    </lineage>
</organism>
<dbReference type="SUPFAM" id="SSF55811">
    <property type="entry name" value="Nudix"/>
    <property type="match status" value="1"/>
</dbReference>
<name>A0ABT7UX97_9LACO</name>
<evidence type="ECO:0000313" key="1">
    <source>
        <dbReference type="EMBL" id="MDM8266336.1"/>
    </source>
</evidence>
<gene>
    <name evidence="1" type="ORF">QUW44_04040</name>
</gene>
<dbReference type="Gene3D" id="3.90.79.10">
    <property type="entry name" value="Nucleoside Triphosphate Pyrophosphohydrolase"/>
    <property type="match status" value="1"/>
</dbReference>
<protein>
    <recommendedName>
        <fullName evidence="3">NUDIX hydrolase</fullName>
    </recommendedName>
</protein>
<dbReference type="Proteomes" id="UP001529343">
    <property type="component" value="Unassembled WGS sequence"/>
</dbReference>
<evidence type="ECO:0008006" key="3">
    <source>
        <dbReference type="Google" id="ProtNLM"/>
    </source>
</evidence>
<keyword evidence="2" id="KW-1185">Reference proteome</keyword>
<proteinExistence type="predicted"/>
<comment type="caution">
    <text evidence="1">The sequence shown here is derived from an EMBL/GenBank/DDBJ whole genome shotgun (WGS) entry which is preliminary data.</text>
</comment>